<dbReference type="EMBL" id="JASPKZ010004579">
    <property type="protein sequence ID" value="KAJ9589978.1"/>
    <property type="molecule type" value="Genomic_DNA"/>
</dbReference>
<keyword evidence="1" id="KW-1133">Transmembrane helix</keyword>
<gene>
    <name evidence="2" type="ORF">L9F63_016896</name>
</gene>
<keyword evidence="1" id="KW-0812">Transmembrane</keyword>
<keyword evidence="1" id="KW-0472">Membrane</keyword>
<proteinExistence type="predicted"/>
<protein>
    <submittedName>
        <fullName evidence="2">Uncharacterized protein</fullName>
    </submittedName>
</protein>
<organism evidence="2 3">
    <name type="scientific">Diploptera punctata</name>
    <name type="common">Pacific beetle cockroach</name>
    <dbReference type="NCBI Taxonomy" id="6984"/>
    <lineage>
        <taxon>Eukaryota</taxon>
        <taxon>Metazoa</taxon>
        <taxon>Ecdysozoa</taxon>
        <taxon>Arthropoda</taxon>
        <taxon>Hexapoda</taxon>
        <taxon>Insecta</taxon>
        <taxon>Pterygota</taxon>
        <taxon>Neoptera</taxon>
        <taxon>Polyneoptera</taxon>
        <taxon>Dictyoptera</taxon>
        <taxon>Blattodea</taxon>
        <taxon>Blaberoidea</taxon>
        <taxon>Blaberidae</taxon>
        <taxon>Diplopterinae</taxon>
        <taxon>Diploptera</taxon>
    </lineage>
</organism>
<feature type="transmembrane region" description="Helical" evidence="1">
    <location>
        <begin position="14"/>
        <end position="36"/>
    </location>
</feature>
<feature type="non-terminal residue" evidence="2">
    <location>
        <position position="73"/>
    </location>
</feature>
<evidence type="ECO:0000256" key="1">
    <source>
        <dbReference type="SAM" id="Phobius"/>
    </source>
</evidence>
<dbReference type="AlphaFoldDB" id="A0AAD8EGZ8"/>
<name>A0AAD8EGZ8_DIPPU</name>
<feature type="non-terminal residue" evidence="2">
    <location>
        <position position="1"/>
    </location>
</feature>
<accession>A0AAD8EGZ8</accession>
<dbReference type="Proteomes" id="UP001233999">
    <property type="component" value="Unassembled WGS sequence"/>
</dbReference>
<keyword evidence="3" id="KW-1185">Reference proteome</keyword>
<evidence type="ECO:0000313" key="3">
    <source>
        <dbReference type="Proteomes" id="UP001233999"/>
    </source>
</evidence>
<evidence type="ECO:0000313" key="2">
    <source>
        <dbReference type="EMBL" id="KAJ9589978.1"/>
    </source>
</evidence>
<reference evidence="2" key="1">
    <citation type="journal article" date="2023" name="IScience">
        <title>Live-bearing cockroach genome reveals convergent evolutionary mechanisms linked to viviparity in insects and beyond.</title>
        <authorList>
            <person name="Fouks B."/>
            <person name="Harrison M.C."/>
            <person name="Mikhailova A.A."/>
            <person name="Marchal E."/>
            <person name="English S."/>
            <person name="Carruthers M."/>
            <person name="Jennings E.C."/>
            <person name="Chiamaka E.L."/>
            <person name="Frigard R.A."/>
            <person name="Pippel M."/>
            <person name="Attardo G.M."/>
            <person name="Benoit J.B."/>
            <person name="Bornberg-Bauer E."/>
            <person name="Tobe S.S."/>
        </authorList>
    </citation>
    <scope>NUCLEOTIDE SEQUENCE</scope>
    <source>
        <strain evidence="2">Stay&amp;Tobe</strain>
    </source>
</reference>
<sequence>SCLAYSDGYQSRKFYNFISGSILILSFWIFLTYTFVIRKVNIIGYVFNINSTFNLLLRVDWKNTSCPKSDDML</sequence>
<reference evidence="2" key="2">
    <citation type="submission" date="2023-05" db="EMBL/GenBank/DDBJ databases">
        <authorList>
            <person name="Fouks B."/>
        </authorList>
    </citation>
    <scope>NUCLEOTIDE SEQUENCE</scope>
    <source>
        <strain evidence="2">Stay&amp;Tobe</strain>
        <tissue evidence="2">Testes</tissue>
    </source>
</reference>
<comment type="caution">
    <text evidence="2">The sequence shown here is derived from an EMBL/GenBank/DDBJ whole genome shotgun (WGS) entry which is preliminary data.</text>
</comment>